<proteinExistence type="inferred from homology"/>
<dbReference type="InterPro" id="IPR006043">
    <property type="entry name" value="NCS2"/>
</dbReference>
<dbReference type="EMBL" id="KQ965783">
    <property type="protein sequence ID" value="KXS12959.1"/>
    <property type="molecule type" value="Genomic_DNA"/>
</dbReference>
<dbReference type="InterPro" id="IPR006042">
    <property type="entry name" value="Xan_ur_permease"/>
</dbReference>
<feature type="transmembrane region" description="Helical" evidence="7">
    <location>
        <begin position="90"/>
        <end position="114"/>
    </location>
</feature>
<dbReference type="PANTHER" id="PTHR42810:SF2">
    <property type="entry name" value="PURINE PERMEASE C1399.01C-RELATED"/>
    <property type="match status" value="1"/>
</dbReference>
<evidence type="ECO:0000256" key="2">
    <source>
        <dbReference type="ARBA" id="ARBA00008821"/>
    </source>
</evidence>
<feature type="transmembrane region" description="Helical" evidence="7">
    <location>
        <begin position="363"/>
        <end position="382"/>
    </location>
</feature>
<feature type="transmembrane region" description="Helical" evidence="7">
    <location>
        <begin position="160"/>
        <end position="178"/>
    </location>
</feature>
<feature type="transmembrane region" description="Helical" evidence="7">
    <location>
        <begin position="509"/>
        <end position="528"/>
    </location>
</feature>
<feature type="transmembrane region" description="Helical" evidence="7">
    <location>
        <begin position="298"/>
        <end position="316"/>
    </location>
</feature>
<sequence>MSVEEKETPIAFTQSEQTVVDTLPTKEDPDAVGGKGEEKQPLHTRVLKAVSTREGWFGDYDYAWLCTPQLPFLSKRGEPPFYGVNDKIPIFMAAVLGLQHALAMLGGLITPPIVLGGAGDGHLNLDADYKNYMISAALISCGILTIFSITALPLPGNRQLGTGLISVLGTSFAFVPVAEAGFKQMYSSGFCKTIIGADGTSVPQPCPEAWGAFLGTCMLCCWIEIALSQLPAKTIKKVFPPLVSGIVLTLVGVELTGTGMKYWAGGSGPCLSRPATGFFSKCPNIAAPNAVPWGHANWIGLGFSVWVTIVLIEVIGSPFMKSASVVIGLAVGYIIAAATGYISTSGMNSAPAVTFLWVKTFPISINGPLVIPCLFVFIVLTLENIGDVTATCDVSNVEVEGPVFEKRIRGGLLADGIAAFISTLFTNAPVTTFAQNNGVIALTKCANRQAGYWCCFWLILAGVFSKFAAFITAMPDAVLGGMTSFLFCNVAVSGIRILAYCKWTRRQRFIASCSFCIGLGVIIVPSWFTHFFTYAGDNAALKGFLDAISIVVSTGYCISGFIAIFLNLVLPETDESTEIQSRVHAH</sequence>
<evidence type="ECO:0000256" key="4">
    <source>
        <dbReference type="ARBA" id="ARBA00022692"/>
    </source>
</evidence>
<evidence type="ECO:0000256" key="3">
    <source>
        <dbReference type="ARBA" id="ARBA00022448"/>
    </source>
</evidence>
<feature type="transmembrane region" description="Helical" evidence="7">
    <location>
        <begin position="239"/>
        <end position="264"/>
    </location>
</feature>
<dbReference type="GO" id="GO:0042907">
    <property type="term" value="F:xanthine transmembrane transporter activity"/>
    <property type="evidence" value="ECO:0007669"/>
    <property type="project" value="TreeGrafter"/>
</dbReference>
<comment type="subcellular location">
    <subcellularLocation>
        <location evidence="1">Membrane</location>
        <topology evidence="1">Multi-pass membrane protein</topology>
    </subcellularLocation>
</comment>
<keyword evidence="4 7" id="KW-0812">Transmembrane</keyword>
<protein>
    <submittedName>
        <fullName evidence="8">Putative purine permease</fullName>
    </submittedName>
</protein>
<dbReference type="NCBIfam" id="TIGR00801">
    <property type="entry name" value="ncs2"/>
    <property type="match status" value="1"/>
</dbReference>
<reference evidence="8 9" key="1">
    <citation type="journal article" date="2015" name="Genome Biol. Evol.">
        <title>Phylogenomic analyses indicate that early fungi evolved digesting cell walls of algal ancestors of land plants.</title>
        <authorList>
            <person name="Chang Y."/>
            <person name="Wang S."/>
            <person name="Sekimoto S."/>
            <person name="Aerts A.L."/>
            <person name="Choi C."/>
            <person name="Clum A."/>
            <person name="LaButti K.M."/>
            <person name="Lindquist E.A."/>
            <person name="Yee Ngan C."/>
            <person name="Ohm R.A."/>
            <person name="Salamov A.A."/>
            <person name="Grigoriev I.V."/>
            <person name="Spatafora J.W."/>
            <person name="Berbee M.L."/>
        </authorList>
    </citation>
    <scope>NUCLEOTIDE SEQUENCE [LARGE SCALE GENOMIC DNA]</scope>
    <source>
        <strain evidence="8 9">JEL478</strain>
    </source>
</reference>
<evidence type="ECO:0000313" key="9">
    <source>
        <dbReference type="Proteomes" id="UP000070544"/>
    </source>
</evidence>
<dbReference type="STRING" id="1344416.A0A139A8D5"/>
<dbReference type="GO" id="GO:0005886">
    <property type="term" value="C:plasma membrane"/>
    <property type="evidence" value="ECO:0007669"/>
    <property type="project" value="TreeGrafter"/>
</dbReference>
<feature type="transmembrane region" description="Helical" evidence="7">
    <location>
        <begin position="209"/>
        <end position="227"/>
    </location>
</feature>
<dbReference type="OMA" id="MVVSMTE"/>
<keyword evidence="6 7" id="KW-0472">Membrane</keyword>
<keyword evidence="9" id="KW-1185">Reference proteome</keyword>
<feature type="transmembrane region" description="Helical" evidence="7">
    <location>
        <begin position="134"/>
        <end position="153"/>
    </location>
</feature>
<feature type="transmembrane region" description="Helical" evidence="7">
    <location>
        <begin position="477"/>
        <end position="497"/>
    </location>
</feature>
<organism evidence="8 9">
    <name type="scientific">Gonapodya prolifera (strain JEL478)</name>
    <name type="common">Monoblepharis prolifera</name>
    <dbReference type="NCBI Taxonomy" id="1344416"/>
    <lineage>
        <taxon>Eukaryota</taxon>
        <taxon>Fungi</taxon>
        <taxon>Fungi incertae sedis</taxon>
        <taxon>Chytridiomycota</taxon>
        <taxon>Chytridiomycota incertae sedis</taxon>
        <taxon>Monoblepharidomycetes</taxon>
        <taxon>Monoblepharidales</taxon>
        <taxon>Gonapodyaceae</taxon>
        <taxon>Gonapodya</taxon>
    </lineage>
</organism>
<dbReference type="Pfam" id="PF00860">
    <property type="entry name" value="Xan_ur_permease"/>
    <property type="match status" value="1"/>
</dbReference>
<name>A0A139A8D5_GONPJ</name>
<dbReference type="PANTHER" id="PTHR42810">
    <property type="entry name" value="PURINE PERMEASE C1399.01C-RELATED"/>
    <property type="match status" value="1"/>
</dbReference>
<evidence type="ECO:0000256" key="7">
    <source>
        <dbReference type="SAM" id="Phobius"/>
    </source>
</evidence>
<comment type="similarity">
    <text evidence="2">Belongs to the nucleobase:cation symporter-2 (NCS2) (TC 2.A.40) family.</text>
</comment>
<dbReference type="OrthoDB" id="1641903at2759"/>
<feature type="transmembrane region" description="Helical" evidence="7">
    <location>
        <begin position="323"/>
        <end position="343"/>
    </location>
</feature>
<dbReference type="AlphaFoldDB" id="A0A139A8D5"/>
<evidence type="ECO:0000256" key="1">
    <source>
        <dbReference type="ARBA" id="ARBA00004141"/>
    </source>
</evidence>
<keyword evidence="5 7" id="KW-1133">Transmembrane helix</keyword>
<keyword evidence="3" id="KW-0813">Transport</keyword>
<accession>A0A139A8D5</accession>
<dbReference type="Proteomes" id="UP000070544">
    <property type="component" value="Unassembled WGS sequence"/>
</dbReference>
<feature type="transmembrane region" description="Helical" evidence="7">
    <location>
        <begin position="548"/>
        <end position="570"/>
    </location>
</feature>
<feature type="transmembrane region" description="Helical" evidence="7">
    <location>
        <begin position="450"/>
        <end position="471"/>
    </location>
</feature>
<gene>
    <name evidence="8" type="ORF">M427DRAFT_34388</name>
</gene>
<evidence type="ECO:0000313" key="8">
    <source>
        <dbReference type="EMBL" id="KXS12959.1"/>
    </source>
</evidence>
<evidence type="ECO:0000256" key="6">
    <source>
        <dbReference type="ARBA" id="ARBA00023136"/>
    </source>
</evidence>
<evidence type="ECO:0000256" key="5">
    <source>
        <dbReference type="ARBA" id="ARBA00022989"/>
    </source>
</evidence>
<dbReference type="GO" id="GO:0000324">
    <property type="term" value="C:fungal-type vacuole"/>
    <property type="evidence" value="ECO:0007669"/>
    <property type="project" value="TreeGrafter"/>
</dbReference>